<evidence type="ECO:0000256" key="1">
    <source>
        <dbReference type="SAM" id="Phobius"/>
    </source>
</evidence>
<feature type="transmembrane region" description="Helical" evidence="1">
    <location>
        <begin position="6"/>
        <end position="27"/>
    </location>
</feature>
<protein>
    <recommendedName>
        <fullName evidence="2">Linalool dehydratase/isomerase domain-containing protein</fullName>
    </recommendedName>
</protein>
<dbReference type="InterPro" id="IPR041411">
    <property type="entry name" value="Ldi"/>
</dbReference>
<keyword evidence="1" id="KW-1133">Transmembrane helix</keyword>
<evidence type="ECO:0000313" key="3">
    <source>
        <dbReference type="EMBL" id="MDF3842977.1"/>
    </source>
</evidence>
<reference evidence="3" key="1">
    <citation type="submission" date="2023-03" db="EMBL/GenBank/DDBJ databases">
        <title>Draft assemblies of triclosan tolerant bacteria isolated from returned activated sludge.</title>
        <authorList>
            <person name="Van Hamelsveld S."/>
        </authorList>
    </citation>
    <scope>NUCLEOTIDE SEQUENCE</scope>
    <source>
        <strain evidence="3">GW210015_S63</strain>
    </source>
</reference>
<feature type="transmembrane region" description="Helical" evidence="1">
    <location>
        <begin position="32"/>
        <end position="49"/>
    </location>
</feature>
<dbReference type="AlphaFoldDB" id="A0AAW6P7I7"/>
<keyword evidence="1" id="KW-0812">Transmembrane</keyword>
<dbReference type="RefSeq" id="WP_276214832.1">
    <property type="nucleotide sequence ID" value="NZ_JARJLR010000246.1"/>
</dbReference>
<sequence length="567" mass="63333">MFSVGGWALLLVPLVLALYGVALIAWFGSGMISAPIFVWLGSAALAATLAGTTSWHLGMPLALGLLLIYRLVSAHRQRKANLAMLQRREERSRSLPAAAQAVVARATEAPAADTRELSLEELQALRYNLDLALQPLEGFDGFQTVEQFQTSALRYQLNNIGYSLAVMQAIYTPSFHGYSSRAQRNIIEKMLDRRVWGYWRWERLWGHFSTRFDPVGKDNIMLTGFFGLQVCLYMGATGDRRYAEPGSLTFTWGKRRFVHDIHSIIRSIDENYSRSAFCLYPCEPGWIYTPCNFMGMMALIAYDRVFGTGLSKKHMPLFLDRLESEFTLADGDLIALRSEVTGSSIPFPFGNEAQPLFIHSLSPERARQAWALARQAYVVESGDKIEITGLERGVDFGRYRKSPVGHLHQLLGSASEMGDMRVVQEIMRLLQELGSPSREGGVLKYDCSSTTGTDLVRGHILRKGDWRRTVTEGPESSALHGPILTEAAYPQVLVARAFTRGDDLHLVLYPGAGEGQQEIGIERLKPLATYRLERADGSMQVRADSQGRLSLRVELHGRSELRLLPEA</sequence>
<dbReference type="Pfam" id="PF18566">
    <property type="entry name" value="Ldi"/>
    <property type="match status" value="1"/>
</dbReference>
<evidence type="ECO:0000259" key="2">
    <source>
        <dbReference type="Pfam" id="PF18566"/>
    </source>
</evidence>
<evidence type="ECO:0000313" key="4">
    <source>
        <dbReference type="Proteomes" id="UP001220662"/>
    </source>
</evidence>
<gene>
    <name evidence="3" type="ORF">P3W55_14795</name>
</gene>
<proteinExistence type="predicted"/>
<dbReference type="Proteomes" id="UP001220662">
    <property type="component" value="Unassembled WGS sequence"/>
</dbReference>
<organism evidence="3 4">
    <name type="scientific">Pseudomonas citronellolis</name>
    <dbReference type="NCBI Taxonomy" id="53408"/>
    <lineage>
        <taxon>Bacteria</taxon>
        <taxon>Pseudomonadati</taxon>
        <taxon>Pseudomonadota</taxon>
        <taxon>Gammaproteobacteria</taxon>
        <taxon>Pseudomonadales</taxon>
        <taxon>Pseudomonadaceae</taxon>
        <taxon>Pseudomonas</taxon>
    </lineage>
</organism>
<comment type="caution">
    <text evidence="3">The sequence shown here is derived from an EMBL/GenBank/DDBJ whole genome shotgun (WGS) entry which is preliminary data.</text>
</comment>
<accession>A0AAW6P7I7</accession>
<feature type="domain" description="Linalool dehydratase/isomerase" evidence="2">
    <location>
        <begin position="154"/>
        <end position="450"/>
    </location>
</feature>
<dbReference type="EMBL" id="JARJLR010000246">
    <property type="protein sequence ID" value="MDF3842977.1"/>
    <property type="molecule type" value="Genomic_DNA"/>
</dbReference>
<name>A0AAW6P7I7_9PSED</name>
<keyword evidence="1" id="KW-0472">Membrane</keyword>